<gene>
    <name evidence="3" type="ORF">BCL57_000099</name>
    <name evidence="4" type="ORF">SAMN04489721_2031</name>
</gene>
<dbReference type="Pfam" id="PF06863">
    <property type="entry name" value="DUF1254"/>
    <property type="match status" value="1"/>
</dbReference>
<name>A0A1H1VLB5_9MICO</name>
<dbReference type="Gene3D" id="2.60.120.600">
    <property type="entry name" value="Domain of unknown function DUF1214, C-terminal domain"/>
    <property type="match status" value="1"/>
</dbReference>
<feature type="domain" description="DUF1214" evidence="1">
    <location>
        <begin position="320"/>
        <end position="428"/>
    </location>
</feature>
<dbReference type="AlphaFoldDB" id="A0A1H1VLB5"/>
<dbReference type="Gene3D" id="2.60.40.1610">
    <property type="entry name" value="Domain of unknown function DUF1254"/>
    <property type="match status" value="1"/>
</dbReference>
<dbReference type="OrthoDB" id="40820at2"/>
<sequence>MDWTERLLVDGYVFGYPLVYNLSSIQAIAAHGMGAALPPPGWNRFAFAPRLATPDDAFVSVNNDTIYAIAFLDLSGGPLRLRVPDTDGAYYVLQFVDAWTNNFAYVGRRATGTGEAEFLIVPPGWEGAGASDGVRVIESPTDVAAIVGRLAVDGDDDLPRVQAIEAGLALESLPGNGPLRGIPHGHAAGLPEHLRPWELLRVWSQAFPPAAADREYLHRFAAYGLADRGNPYGIVSRELDEHLAHATAEGRNRIEELSRPDASSAVNGWNLLVHAFDYNLDHFGVGTIDSPEWRIADREQAYETRARSARNGLWGNHGYEAVYGEVFVDAEGRQLTGAHAYELRLEEPPPADAFWSITMYSMPDFLLVANPIDRYSIGDRTPGLVRGADGSLVIRMQHQRPSDADAAANWLPTPLGEFRPMVRIYQPQASVLDGTYRLPAITRLD</sequence>
<dbReference type="STRING" id="589382.SAMN04489721_2031"/>
<dbReference type="EMBL" id="LT629755">
    <property type="protein sequence ID" value="SDS85330.1"/>
    <property type="molecule type" value="Genomic_DNA"/>
</dbReference>
<dbReference type="PANTHER" id="PTHR36509">
    <property type="entry name" value="BLL3101 PROTEIN"/>
    <property type="match status" value="1"/>
</dbReference>
<dbReference type="InterPro" id="IPR010621">
    <property type="entry name" value="DUF1214"/>
</dbReference>
<evidence type="ECO:0000313" key="4">
    <source>
        <dbReference type="EMBL" id="SDS85330.1"/>
    </source>
</evidence>
<dbReference type="EMBL" id="SODL02000001">
    <property type="protein sequence ID" value="MCP2365957.1"/>
    <property type="molecule type" value="Genomic_DNA"/>
</dbReference>
<evidence type="ECO:0000259" key="2">
    <source>
        <dbReference type="Pfam" id="PF06863"/>
    </source>
</evidence>
<dbReference type="InterPro" id="IPR010679">
    <property type="entry name" value="DUF1254"/>
</dbReference>
<dbReference type="PANTHER" id="PTHR36509:SF2">
    <property type="entry name" value="BLL3101 PROTEIN"/>
    <property type="match status" value="1"/>
</dbReference>
<dbReference type="SUPFAM" id="SSF160935">
    <property type="entry name" value="VPA0735-like"/>
    <property type="match status" value="1"/>
</dbReference>
<dbReference type="InterPro" id="IPR037050">
    <property type="entry name" value="DUF1254_sf"/>
</dbReference>
<accession>A0A1H1VLB5</accession>
<evidence type="ECO:0000259" key="1">
    <source>
        <dbReference type="Pfam" id="PF06742"/>
    </source>
</evidence>
<proteinExistence type="predicted"/>
<protein>
    <submittedName>
        <fullName evidence="4">Uncharacterized conserved protein</fullName>
    </submittedName>
</protein>
<dbReference type="Proteomes" id="UP000199482">
    <property type="component" value="Chromosome I"/>
</dbReference>
<dbReference type="RefSeq" id="WP_092671758.1">
    <property type="nucleotide sequence ID" value="NZ_BMDN01000001.1"/>
</dbReference>
<feature type="domain" description="DUF1254" evidence="2">
    <location>
        <begin position="43"/>
        <end position="171"/>
    </location>
</feature>
<reference evidence="3" key="3">
    <citation type="submission" date="2022-06" db="EMBL/GenBank/DDBJ databases">
        <title>Genomic Encyclopedia of Type Strains, Phase III (KMG-III): the genomes of soil and plant-associated and newly described type strains.</title>
        <authorList>
            <person name="Whitman W."/>
        </authorList>
    </citation>
    <scope>NUCLEOTIDE SEQUENCE</scope>
    <source>
        <strain evidence="3">CPCC 202695</strain>
    </source>
</reference>
<evidence type="ECO:0000313" key="3">
    <source>
        <dbReference type="EMBL" id="MCP2365957.1"/>
    </source>
</evidence>
<dbReference type="Pfam" id="PF06742">
    <property type="entry name" value="DUF1214"/>
    <property type="match status" value="1"/>
</dbReference>
<evidence type="ECO:0000313" key="6">
    <source>
        <dbReference type="Proteomes" id="UP000893823"/>
    </source>
</evidence>
<reference evidence="4" key="1">
    <citation type="submission" date="2016-10" db="EMBL/GenBank/DDBJ databases">
        <authorList>
            <person name="de Groot N.N."/>
        </authorList>
    </citation>
    <scope>NUCLEOTIDE SEQUENCE [LARGE SCALE GENOMIC DNA]</scope>
    <source>
        <strain evidence="4">CPCC 202695</strain>
    </source>
</reference>
<organism evidence="4 5">
    <name type="scientific">Agromyces flavus</name>
    <dbReference type="NCBI Taxonomy" id="589382"/>
    <lineage>
        <taxon>Bacteria</taxon>
        <taxon>Bacillati</taxon>
        <taxon>Actinomycetota</taxon>
        <taxon>Actinomycetes</taxon>
        <taxon>Micrococcales</taxon>
        <taxon>Microbacteriaceae</taxon>
        <taxon>Agromyces</taxon>
    </lineage>
</organism>
<dbReference type="Proteomes" id="UP000893823">
    <property type="component" value="Unassembled WGS sequence"/>
</dbReference>
<reference evidence="5" key="2">
    <citation type="submission" date="2016-10" db="EMBL/GenBank/DDBJ databases">
        <authorList>
            <person name="Varghese N."/>
            <person name="Submissions S."/>
        </authorList>
    </citation>
    <scope>NUCLEOTIDE SEQUENCE [LARGE SCALE GENOMIC DNA]</scope>
    <source>
        <strain evidence="5">CPCC 202695</strain>
    </source>
</reference>
<dbReference type="InterPro" id="IPR037049">
    <property type="entry name" value="DUF1214_C_sf"/>
</dbReference>
<evidence type="ECO:0000313" key="5">
    <source>
        <dbReference type="Proteomes" id="UP000199482"/>
    </source>
</evidence>
<keyword evidence="6" id="KW-1185">Reference proteome</keyword>